<sequence length="67" mass="7592">MSVSQKAEARENSIWKPDFNKGQMLSRVLLLESLNLLQLLTLGVQLRGSNTAMQEFKALRKAKTLMD</sequence>
<dbReference type="AlphaFoldDB" id="A0A367QLM9"/>
<evidence type="ECO:0000313" key="2">
    <source>
        <dbReference type="Proteomes" id="UP000252107"/>
    </source>
</evidence>
<protein>
    <submittedName>
        <fullName evidence="1">Uncharacterized protein</fullName>
    </submittedName>
</protein>
<gene>
    <name evidence="1" type="ORF">A6770_28200</name>
</gene>
<dbReference type="Proteomes" id="UP000252107">
    <property type="component" value="Unassembled WGS sequence"/>
</dbReference>
<keyword evidence="2" id="KW-1185">Reference proteome</keyword>
<accession>A0A367QLM9</accession>
<comment type="caution">
    <text evidence="1">The sequence shown here is derived from an EMBL/GenBank/DDBJ whole genome shotgun (WGS) entry which is preliminary data.</text>
</comment>
<evidence type="ECO:0000313" key="1">
    <source>
        <dbReference type="EMBL" id="RCJ25096.1"/>
    </source>
</evidence>
<organism evidence="1 2">
    <name type="scientific">Nostoc minutum NIES-26</name>
    <dbReference type="NCBI Taxonomy" id="1844469"/>
    <lineage>
        <taxon>Bacteria</taxon>
        <taxon>Bacillati</taxon>
        <taxon>Cyanobacteriota</taxon>
        <taxon>Cyanophyceae</taxon>
        <taxon>Nostocales</taxon>
        <taxon>Nostocaceae</taxon>
        <taxon>Nostoc</taxon>
    </lineage>
</organism>
<dbReference type="EMBL" id="LXQD01000316">
    <property type="protein sequence ID" value="RCJ25096.1"/>
    <property type="molecule type" value="Genomic_DNA"/>
</dbReference>
<proteinExistence type="predicted"/>
<name>A0A367QLM9_9NOSO</name>
<reference evidence="1" key="1">
    <citation type="submission" date="2016-04" db="EMBL/GenBank/DDBJ databases">
        <authorList>
            <person name="Tabuchi Yagui T.R."/>
        </authorList>
    </citation>
    <scope>NUCLEOTIDE SEQUENCE [LARGE SCALE GENOMIC DNA]</scope>
    <source>
        <strain evidence="1">NIES-26</strain>
    </source>
</reference>